<sequence length="542" mass="62355">MNKLFPEIYESLRFLLIDLQKQLLAVIEGVNEADPESFARSLSRTAYIENAHLSLLNRAYQAIQNSNQDYRAVIQGYEHVSYSLISLSRQLETISYQLQRSDALHSLQKKRVLSALQDLNNGLELIEPAIESEELALSIDICQLQVRMDKVCRQQLKRYQQKLQERYDEALMQSSFVVKDIQYMARTLLKVGEGIISGKLGQFIEIDSYQKLEATLSAMDLDLAEHQIHIHSMGETKSGCTISGVASASEAQDELLAIFKEGQKKKLLEEKIGIESWHEKFPGIAPEVYSYQKQGDKAALLFEYLTGKTFDKLLLDNRTVLQDGLNCLFATLTEIWQATEQAQGINTSFMPQLQKRLKSVYAVHPEFNLKGLQIGDAKQPSLETLIKHAIKLEQKLQPAKAVYIHGDFNVDNILYDADKCEINFIDLHRSDYQDYTQDLSVLIVSFYRLKQYSPKIRQRIRLSMQAIYDFGADYAEQHNDNDFALRMALGLARSFISSTRFVLDKEHARAMLYKGRFILEHLSQMSKQEYKNYQLPKELFRD</sequence>
<evidence type="ECO:0000313" key="3">
    <source>
        <dbReference type="Proteomes" id="UP000501726"/>
    </source>
</evidence>
<dbReference type="SUPFAM" id="SSF56112">
    <property type="entry name" value="Protein kinase-like (PK-like)"/>
    <property type="match status" value="1"/>
</dbReference>
<keyword evidence="3" id="KW-1185">Reference proteome</keyword>
<organism evidence="2 3">
    <name type="scientific">Thiosulfatimonas sediminis</name>
    <dbReference type="NCBI Taxonomy" id="2675054"/>
    <lineage>
        <taxon>Bacteria</taxon>
        <taxon>Pseudomonadati</taxon>
        <taxon>Pseudomonadota</taxon>
        <taxon>Gammaproteobacteria</taxon>
        <taxon>Thiotrichales</taxon>
        <taxon>Piscirickettsiaceae</taxon>
        <taxon>Thiosulfatimonas</taxon>
    </lineage>
</organism>
<dbReference type="InterPro" id="IPR011009">
    <property type="entry name" value="Kinase-like_dom_sf"/>
</dbReference>
<dbReference type="AlphaFoldDB" id="A0A6F8PSP5"/>
<feature type="domain" description="Aminoglycoside phosphotransferase" evidence="1">
    <location>
        <begin position="285"/>
        <end position="448"/>
    </location>
</feature>
<dbReference type="Proteomes" id="UP000501726">
    <property type="component" value="Chromosome"/>
</dbReference>
<dbReference type="Pfam" id="PF01636">
    <property type="entry name" value="APH"/>
    <property type="match status" value="1"/>
</dbReference>
<dbReference type="InterPro" id="IPR002575">
    <property type="entry name" value="Aminoglycoside_PTrfase"/>
</dbReference>
<dbReference type="EMBL" id="AP021889">
    <property type="protein sequence ID" value="BBP45153.1"/>
    <property type="molecule type" value="Genomic_DNA"/>
</dbReference>
<evidence type="ECO:0000259" key="1">
    <source>
        <dbReference type="Pfam" id="PF01636"/>
    </source>
</evidence>
<reference evidence="3" key="1">
    <citation type="submission" date="2019-11" db="EMBL/GenBank/DDBJ databases">
        <title>Isolation and characterization of two novel species in the genus Thiomicrorhabdus.</title>
        <authorList>
            <person name="Mochizuki J."/>
            <person name="Kojima H."/>
            <person name="Fukui M."/>
        </authorList>
    </citation>
    <scope>NUCLEOTIDE SEQUENCE [LARGE SCALE GENOMIC DNA]</scope>
    <source>
        <strain evidence="3">aks77</strain>
    </source>
</reference>
<name>A0A6F8PSP5_9GAMM</name>
<proteinExistence type="predicted"/>
<gene>
    <name evidence="2" type="ORF">THMIRHAS_05260</name>
</gene>
<evidence type="ECO:0000313" key="2">
    <source>
        <dbReference type="EMBL" id="BBP45153.1"/>
    </source>
</evidence>
<dbReference type="RefSeq" id="WP_173270511.1">
    <property type="nucleotide sequence ID" value="NZ_AP021889.1"/>
</dbReference>
<dbReference type="Gene3D" id="3.90.1200.10">
    <property type="match status" value="1"/>
</dbReference>
<dbReference type="KEGG" id="tse:THMIRHAS_05260"/>
<accession>A0A6F8PSP5</accession>
<protein>
    <recommendedName>
        <fullName evidence="1">Aminoglycoside phosphotransferase domain-containing protein</fullName>
    </recommendedName>
</protein>